<feature type="compositionally biased region" description="Polar residues" evidence="1">
    <location>
        <begin position="46"/>
        <end position="64"/>
    </location>
</feature>
<evidence type="ECO:0000313" key="2">
    <source>
        <dbReference type="Proteomes" id="UP000050741"/>
    </source>
</evidence>
<name>A0A183CS34_GLOPA</name>
<keyword evidence="2" id="KW-1185">Reference proteome</keyword>
<reference evidence="2" key="1">
    <citation type="submission" date="2013-12" db="EMBL/GenBank/DDBJ databases">
        <authorList>
            <person name="Aslett M."/>
        </authorList>
    </citation>
    <scope>NUCLEOTIDE SEQUENCE [LARGE SCALE GENOMIC DNA]</scope>
    <source>
        <strain evidence="2">Lindley</strain>
    </source>
</reference>
<accession>A0A183CS34</accession>
<protein>
    <submittedName>
        <fullName evidence="3">Tat pathway signal protein</fullName>
    </submittedName>
</protein>
<organism evidence="2 3">
    <name type="scientific">Globodera pallida</name>
    <name type="common">Potato cyst nematode worm</name>
    <name type="synonym">Heterodera pallida</name>
    <dbReference type="NCBI Taxonomy" id="36090"/>
    <lineage>
        <taxon>Eukaryota</taxon>
        <taxon>Metazoa</taxon>
        <taxon>Ecdysozoa</taxon>
        <taxon>Nematoda</taxon>
        <taxon>Chromadorea</taxon>
        <taxon>Rhabditida</taxon>
        <taxon>Tylenchina</taxon>
        <taxon>Tylenchomorpha</taxon>
        <taxon>Tylenchoidea</taxon>
        <taxon>Heteroderidae</taxon>
        <taxon>Heteroderinae</taxon>
        <taxon>Globodera</taxon>
    </lineage>
</organism>
<reference evidence="3" key="3">
    <citation type="submission" date="2016-06" db="UniProtKB">
        <authorList>
            <consortium name="WormBaseParasite"/>
        </authorList>
    </citation>
    <scope>IDENTIFICATION</scope>
</reference>
<sequence length="64" mass="7374">YYAHYEQPRYQHVVNWMRGNVGALPTISSSTAMIVNKKKSEKGTNDGWTTPKQQQQNNAFRCVD</sequence>
<dbReference type="WBParaSite" id="GPLIN_001569200">
    <property type="protein sequence ID" value="GPLIN_001569200"/>
    <property type="gene ID" value="GPLIN_001569200"/>
</dbReference>
<evidence type="ECO:0000313" key="3">
    <source>
        <dbReference type="WBParaSite" id="GPLIN_001569200"/>
    </source>
</evidence>
<feature type="region of interest" description="Disordered" evidence="1">
    <location>
        <begin position="40"/>
        <end position="64"/>
    </location>
</feature>
<evidence type="ECO:0000256" key="1">
    <source>
        <dbReference type="SAM" id="MobiDB-lite"/>
    </source>
</evidence>
<proteinExistence type="predicted"/>
<dbReference type="AlphaFoldDB" id="A0A183CS34"/>
<dbReference type="Proteomes" id="UP000050741">
    <property type="component" value="Unassembled WGS sequence"/>
</dbReference>
<reference evidence="2" key="2">
    <citation type="submission" date="2014-05" db="EMBL/GenBank/DDBJ databases">
        <title>The genome and life-stage specific transcriptomes of Globodera pallida elucidate key aspects of plant parasitism by a cyst nematode.</title>
        <authorList>
            <person name="Cotton J.A."/>
            <person name="Lilley C.J."/>
            <person name="Jones L.M."/>
            <person name="Kikuchi T."/>
            <person name="Reid A.J."/>
            <person name="Thorpe P."/>
            <person name="Tsai I.J."/>
            <person name="Beasley H."/>
            <person name="Blok V."/>
            <person name="Cock P.J.A."/>
            <person name="Van den Akker S.E."/>
            <person name="Holroyd N."/>
            <person name="Hunt M."/>
            <person name="Mantelin S."/>
            <person name="Naghra H."/>
            <person name="Pain A."/>
            <person name="Palomares-Rius J.E."/>
            <person name="Zarowiecki M."/>
            <person name="Berriman M."/>
            <person name="Jones J.T."/>
            <person name="Urwin P.E."/>
        </authorList>
    </citation>
    <scope>NUCLEOTIDE SEQUENCE [LARGE SCALE GENOMIC DNA]</scope>
    <source>
        <strain evidence="2">Lindley</strain>
    </source>
</reference>